<dbReference type="PROSITE" id="PS01135">
    <property type="entry name" value="FTSZ_2"/>
    <property type="match status" value="1"/>
</dbReference>
<keyword evidence="5 7" id="KW-0131">Cell cycle</keyword>
<evidence type="ECO:0000256" key="7">
    <source>
        <dbReference type="RuleBase" id="RU000631"/>
    </source>
</evidence>
<dbReference type="InterPro" id="IPR036525">
    <property type="entry name" value="Tubulin/FtsZ_GTPase_sf"/>
</dbReference>
<dbReference type="GO" id="GO:0005737">
    <property type="term" value="C:cytoplasm"/>
    <property type="evidence" value="ECO:0007669"/>
    <property type="project" value="UniProtKB-SubCell"/>
</dbReference>
<keyword evidence="3 5" id="KW-0547">Nucleotide-binding</keyword>
<keyword evidence="5 7" id="KW-0132">Cell division</keyword>
<feature type="binding site" evidence="5">
    <location>
        <position position="190"/>
    </location>
    <ligand>
        <name>GTP</name>
        <dbReference type="ChEBI" id="CHEBI:37565"/>
    </ligand>
</feature>
<dbReference type="Pfam" id="PF12327">
    <property type="entry name" value="FtsZ_C"/>
    <property type="match status" value="1"/>
</dbReference>
<protein>
    <recommendedName>
        <fullName evidence="5 6">Cell division protein FtsZ</fullName>
    </recommendedName>
</protein>
<accession>A0A4S1XHS1</accession>
<dbReference type="Gene3D" id="3.30.1330.20">
    <property type="entry name" value="Tubulin/FtsZ, C-terminal domain"/>
    <property type="match status" value="1"/>
</dbReference>
<dbReference type="GO" id="GO:0003924">
    <property type="term" value="F:GTPase activity"/>
    <property type="evidence" value="ECO:0007669"/>
    <property type="project" value="UniProtKB-UniRule"/>
</dbReference>
<keyword evidence="4 5" id="KW-0342">GTP-binding</keyword>
<dbReference type="GO" id="GO:0000917">
    <property type="term" value="P:division septum assembly"/>
    <property type="evidence" value="ECO:0007669"/>
    <property type="project" value="UniProtKB-KW"/>
</dbReference>
<keyword evidence="2 5" id="KW-0963">Cytoplasm</keyword>
<feature type="domain" description="Tubulin/FtsZ GTPase" evidence="9">
    <location>
        <begin position="16"/>
        <end position="208"/>
    </location>
</feature>
<dbReference type="GO" id="GO:0051258">
    <property type="term" value="P:protein polymerization"/>
    <property type="evidence" value="ECO:0007669"/>
    <property type="project" value="UniProtKB-UniRule"/>
</dbReference>
<dbReference type="PANTHER" id="PTHR30314:SF3">
    <property type="entry name" value="MITOCHONDRIAL DIVISION PROTEIN FSZA"/>
    <property type="match status" value="1"/>
</dbReference>
<dbReference type="Pfam" id="PF00091">
    <property type="entry name" value="Tubulin"/>
    <property type="match status" value="1"/>
</dbReference>
<dbReference type="GO" id="GO:0005525">
    <property type="term" value="F:GTP binding"/>
    <property type="evidence" value="ECO:0007669"/>
    <property type="project" value="UniProtKB-UniRule"/>
</dbReference>
<proteinExistence type="inferred from homology"/>
<dbReference type="RefSeq" id="WP_135961798.1">
    <property type="nucleotide sequence ID" value="NZ_SRXT01000001.1"/>
</dbReference>
<dbReference type="GO" id="GO:0032153">
    <property type="term" value="C:cell division site"/>
    <property type="evidence" value="ECO:0007669"/>
    <property type="project" value="UniProtKB-UniRule"/>
</dbReference>
<dbReference type="AlphaFoldDB" id="A0A4S1XHS1"/>
<evidence type="ECO:0000313" key="12">
    <source>
        <dbReference type="Proteomes" id="UP000306147"/>
    </source>
</evidence>
<feature type="binding site" evidence="5">
    <location>
        <begin position="111"/>
        <end position="113"/>
    </location>
    <ligand>
        <name>GTP</name>
        <dbReference type="ChEBI" id="CHEBI:37565"/>
    </ligand>
</feature>
<comment type="subcellular location">
    <subcellularLocation>
        <location evidence="5">Cytoplasm</location>
    </subcellularLocation>
    <text evidence="5">Assembles at midcell at the inner surface of the cytoplasmic membrane.</text>
</comment>
<dbReference type="InterPro" id="IPR000158">
    <property type="entry name" value="Cell_div_FtsZ"/>
</dbReference>
<dbReference type="FunFam" id="3.30.1330.20:FF:000011">
    <property type="entry name" value="Cell division protein FtsZ"/>
    <property type="match status" value="1"/>
</dbReference>
<name>A0A4S1XHS1_9SPHN</name>
<dbReference type="OrthoDB" id="9813375at2"/>
<evidence type="ECO:0000256" key="1">
    <source>
        <dbReference type="ARBA" id="ARBA00009690"/>
    </source>
</evidence>
<dbReference type="InterPro" id="IPR037103">
    <property type="entry name" value="Tubulin/FtsZ-like_C"/>
</dbReference>
<comment type="caution">
    <text evidence="11">The sequence shown here is derived from an EMBL/GenBank/DDBJ whole genome shotgun (WGS) entry which is preliminary data.</text>
</comment>
<dbReference type="EMBL" id="SRXT01000001">
    <property type="protein sequence ID" value="TGX55595.1"/>
    <property type="molecule type" value="Genomic_DNA"/>
</dbReference>
<dbReference type="FunFam" id="3.40.50.1440:FF:000001">
    <property type="entry name" value="Cell division protein FtsZ"/>
    <property type="match status" value="1"/>
</dbReference>
<dbReference type="PANTHER" id="PTHR30314">
    <property type="entry name" value="CELL DIVISION PROTEIN FTSZ-RELATED"/>
    <property type="match status" value="1"/>
</dbReference>
<dbReference type="InterPro" id="IPR024757">
    <property type="entry name" value="FtsZ_C"/>
</dbReference>
<dbReference type="CDD" id="cd02201">
    <property type="entry name" value="FtsZ_type1"/>
    <property type="match status" value="1"/>
</dbReference>
<dbReference type="SMART" id="SM00864">
    <property type="entry name" value="Tubulin"/>
    <property type="match status" value="1"/>
</dbReference>
<evidence type="ECO:0000313" key="11">
    <source>
        <dbReference type="EMBL" id="TGX55595.1"/>
    </source>
</evidence>
<evidence type="ECO:0000256" key="3">
    <source>
        <dbReference type="ARBA" id="ARBA00022741"/>
    </source>
</evidence>
<sequence>MSIEFLPADVDELTPKITVIGVGGAGGNAIANMIRADVQGVEFLVANTDAQALKQSSAGHRIQLGAKITQGLGAGSRPEIGRAAAEETIDQVQKALEGAHMCFIAAGMGGGTGTGAAPVIAKAARDMGILTVGVVTKPFAFEGRRRQQSADAGIEELQKYVDTLIVIPNQNLFLIANANTTFKQAFEMADEVLQQGVRGITDLMVMPGLINLDFADVRSVMQEMGKAMMGTGEADGDDRALIAAQKAIANPLLDGVSMNGAKGVIVSITGGEDMRLLEVDEAANHIRELVDPDANIIWGSAFNPDLEGKIRVSVVATGIDADAQARATPAIEQPRVFSFATPRRGAAAAASEPASPAAEPGFSEPSYAAEEAPELASEPFELEAPDAIAPEPATSYEDASDPDELLLGEASAVPLEAPESEAAPAPELTSRRRWLTGGGDEEPAPEAKPAGRRAGGTLFERMASRGAAKAPEDDDKDPLDIPRFLRSQNNQ</sequence>
<feature type="region of interest" description="Disordered" evidence="8">
    <location>
        <begin position="343"/>
        <end position="376"/>
    </location>
</feature>
<dbReference type="Gene3D" id="3.40.50.1440">
    <property type="entry name" value="Tubulin/FtsZ, GTPase domain"/>
    <property type="match status" value="1"/>
</dbReference>
<organism evidence="11 12">
    <name type="scientific">Sphingomonas gei</name>
    <dbReference type="NCBI Taxonomy" id="1395960"/>
    <lineage>
        <taxon>Bacteria</taxon>
        <taxon>Pseudomonadati</taxon>
        <taxon>Pseudomonadota</taxon>
        <taxon>Alphaproteobacteria</taxon>
        <taxon>Sphingomonadales</taxon>
        <taxon>Sphingomonadaceae</taxon>
        <taxon>Sphingomonas</taxon>
    </lineage>
</organism>
<evidence type="ECO:0000256" key="8">
    <source>
        <dbReference type="SAM" id="MobiDB-lite"/>
    </source>
</evidence>
<dbReference type="InterPro" id="IPR020805">
    <property type="entry name" value="Cell_div_FtsZ_CS"/>
</dbReference>
<dbReference type="InterPro" id="IPR003008">
    <property type="entry name" value="Tubulin_FtsZ_GTPase"/>
</dbReference>
<feature type="binding site" evidence="5">
    <location>
        <position position="142"/>
    </location>
    <ligand>
        <name>GTP</name>
        <dbReference type="ChEBI" id="CHEBI:37565"/>
    </ligand>
</feature>
<evidence type="ECO:0000256" key="4">
    <source>
        <dbReference type="ARBA" id="ARBA00023134"/>
    </source>
</evidence>
<dbReference type="InterPro" id="IPR008280">
    <property type="entry name" value="Tub_FtsZ_C"/>
</dbReference>
<evidence type="ECO:0000256" key="5">
    <source>
        <dbReference type="HAMAP-Rule" id="MF_00909"/>
    </source>
</evidence>
<feature type="domain" description="Tubulin/FtsZ 2-layer sandwich" evidence="10">
    <location>
        <begin position="210"/>
        <end position="328"/>
    </location>
</feature>
<keyword evidence="12" id="KW-1185">Reference proteome</keyword>
<comment type="subunit">
    <text evidence="5">Homodimer. Polymerizes to form a dynamic ring structure in a strictly GTP-dependent manner. Interacts directly with several other division proteins.</text>
</comment>
<evidence type="ECO:0000259" key="10">
    <source>
        <dbReference type="SMART" id="SM00865"/>
    </source>
</evidence>
<evidence type="ECO:0000256" key="2">
    <source>
        <dbReference type="ARBA" id="ARBA00022490"/>
    </source>
</evidence>
<reference evidence="11 12" key="1">
    <citation type="submission" date="2019-04" db="EMBL/GenBank/DDBJ databases">
        <title>Sphingomonas psychrotolerans sp. nov., isolated from soil in the Tianshan Mountains, Xinjiang, China.</title>
        <authorList>
            <person name="Luo Y."/>
            <person name="Sheng H."/>
        </authorList>
    </citation>
    <scope>NUCLEOTIDE SEQUENCE [LARGE SCALE GENOMIC DNA]</scope>
    <source>
        <strain evidence="11 12">ZFGT-11</strain>
    </source>
</reference>
<dbReference type="Proteomes" id="UP000306147">
    <property type="component" value="Unassembled WGS sequence"/>
</dbReference>
<comment type="similarity">
    <text evidence="1 5 7">Belongs to the FtsZ family.</text>
</comment>
<dbReference type="PRINTS" id="PR00423">
    <property type="entry name" value="CELLDVISFTSZ"/>
</dbReference>
<feature type="region of interest" description="Disordered" evidence="8">
    <location>
        <begin position="392"/>
        <end position="491"/>
    </location>
</feature>
<gene>
    <name evidence="5 11" type="primary">ftsZ</name>
    <name evidence="11" type="ORF">E5A73_00180</name>
</gene>
<evidence type="ECO:0000256" key="6">
    <source>
        <dbReference type="NCBIfam" id="TIGR00065"/>
    </source>
</evidence>
<feature type="binding site" evidence="5">
    <location>
        <position position="146"/>
    </location>
    <ligand>
        <name>GTP</name>
        <dbReference type="ChEBI" id="CHEBI:37565"/>
    </ligand>
</feature>
<dbReference type="SUPFAM" id="SSF55307">
    <property type="entry name" value="Tubulin C-terminal domain-like"/>
    <property type="match status" value="1"/>
</dbReference>
<feature type="binding site" evidence="5">
    <location>
        <begin position="24"/>
        <end position="28"/>
    </location>
    <ligand>
        <name>GTP</name>
        <dbReference type="ChEBI" id="CHEBI:37565"/>
    </ligand>
</feature>
<dbReference type="PROSITE" id="PS01134">
    <property type="entry name" value="FTSZ_1"/>
    <property type="match status" value="1"/>
</dbReference>
<comment type="function">
    <text evidence="5 7">Essential cell division protein that forms a contractile ring structure (Z ring) at the future cell division site. The regulation of the ring assembly controls the timing and the location of cell division. One of the functions of the FtsZ ring is to recruit other cell division proteins to the septum to produce a new cell wall between the dividing cells. Binds GTP and shows GTPase activity.</text>
</comment>
<dbReference type="InterPro" id="IPR045061">
    <property type="entry name" value="FtsZ/CetZ"/>
</dbReference>
<evidence type="ECO:0000259" key="9">
    <source>
        <dbReference type="SMART" id="SM00864"/>
    </source>
</evidence>
<dbReference type="SMART" id="SM00865">
    <property type="entry name" value="Tubulin_C"/>
    <property type="match status" value="1"/>
</dbReference>
<keyword evidence="5 7" id="KW-0717">Septation</keyword>
<dbReference type="InterPro" id="IPR018316">
    <property type="entry name" value="Tubulin/FtsZ_2-layer-sand-dom"/>
</dbReference>
<dbReference type="NCBIfam" id="TIGR00065">
    <property type="entry name" value="ftsZ"/>
    <property type="match status" value="1"/>
</dbReference>
<dbReference type="HAMAP" id="MF_00909">
    <property type="entry name" value="FtsZ"/>
    <property type="match status" value="1"/>
</dbReference>
<dbReference type="SUPFAM" id="SSF52490">
    <property type="entry name" value="Tubulin nucleotide-binding domain-like"/>
    <property type="match status" value="1"/>
</dbReference>
<dbReference type="GO" id="GO:0043093">
    <property type="term" value="P:FtsZ-dependent cytokinesis"/>
    <property type="evidence" value="ECO:0007669"/>
    <property type="project" value="UniProtKB-UniRule"/>
</dbReference>
<feature type="compositionally biased region" description="Low complexity" evidence="8">
    <location>
        <begin position="409"/>
        <end position="428"/>
    </location>
</feature>